<dbReference type="NCBIfam" id="NF045669">
    <property type="entry name" value="DVU1555_fam_CGA"/>
    <property type="match status" value="1"/>
</dbReference>
<evidence type="ECO:0008006" key="3">
    <source>
        <dbReference type="Google" id="ProtNLM"/>
    </source>
</evidence>
<dbReference type="HOGENOM" id="CLU_091283_4_0_7"/>
<dbReference type="InterPro" id="IPR036280">
    <property type="entry name" value="Multihaem_cyt_sf"/>
</dbReference>
<dbReference type="OrthoDB" id="163426at2"/>
<dbReference type="SUPFAM" id="SSF48695">
    <property type="entry name" value="Multiheme cytochromes"/>
    <property type="match status" value="1"/>
</dbReference>
<proteinExistence type="predicted"/>
<dbReference type="RefSeq" id="WP_039742569.1">
    <property type="nucleotide sequence ID" value="NZ_CP009788.1"/>
</dbReference>
<gene>
    <name evidence="1" type="ORF">GPICK_09440</name>
</gene>
<dbReference type="InterPro" id="IPR010181">
    <property type="entry name" value="CGCAxxGCC_motif"/>
</dbReference>
<keyword evidence="2" id="KW-1185">Reference proteome</keyword>
<protein>
    <recommendedName>
        <fullName evidence="3">Redox-active protein</fullName>
    </recommendedName>
</protein>
<dbReference type="STRING" id="345632.GPICK_09440"/>
<sequence>MNDLFFRLVKLKAKGYCCAQIIVLLALETLGKANDDLVKSVGGLCYGIIGSGEACGALSGGACLISLYAGKGGEEEMPHERHMTMLSELSEWFKGRADAQYGGTRCLDILEKFPNQGICGQIVAETYGKCMEILASHGFDQAGGPRG</sequence>
<organism evidence="1 2">
    <name type="scientific">Geobacter pickeringii</name>
    <dbReference type="NCBI Taxonomy" id="345632"/>
    <lineage>
        <taxon>Bacteria</taxon>
        <taxon>Pseudomonadati</taxon>
        <taxon>Thermodesulfobacteriota</taxon>
        <taxon>Desulfuromonadia</taxon>
        <taxon>Geobacterales</taxon>
        <taxon>Geobacteraceae</taxon>
        <taxon>Geobacter</taxon>
    </lineage>
</organism>
<dbReference type="KEGG" id="gpi:GPICK_09440"/>
<evidence type="ECO:0000313" key="2">
    <source>
        <dbReference type="Proteomes" id="UP000057609"/>
    </source>
</evidence>
<dbReference type="Pfam" id="PF09719">
    <property type="entry name" value="C_GCAxxG_C_C"/>
    <property type="match status" value="1"/>
</dbReference>
<dbReference type="Proteomes" id="UP000057609">
    <property type="component" value="Chromosome"/>
</dbReference>
<reference evidence="1 2" key="1">
    <citation type="journal article" date="2015" name="Genome Announc.">
        <title>Complete Genome of Geobacter pickeringii G13T, a Metal-Reducing Isolate from Sedimentary Kaolin Deposits.</title>
        <authorList>
            <person name="Badalamenti J.P."/>
            <person name="Bond D.R."/>
        </authorList>
    </citation>
    <scope>NUCLEOTIDE SEQUENCE [LARGE SCALE GENOMIC DNA]</scope>
    <source>
        <strain evidence="1 2">G13</strain>
    </source>
</reference>
<evidence type="ECO:0000313" key="1">
    <source>
        <dbReference type="EMBL" id="AJE03546.1"/>
    </source>
</evidence>
<accession>A0A0B5BHN4</accession>
<dbReference type="EMBL" id="CP009788">
    <property type="protein sequence ID" value="AJE03546.1"/>
    <property type="molecule type" value="Genomic_DNA"/>
</dbReference>
<name>A0A0B5BHN4_9BACT</name>
<dbReference type="AlphaFoldDB" id="A0A0B5BHN4"/>